<name>A0AAV8YPA2_9CUCU</name>
<dbReference type="EMBL" id="JAPWTK010000064">
    <property type="protein sequence ID" value="KAJ8952777.1"/>
    <property type="molecule type" value="Genomic_DNA"/>
</dbReference>
<proteinExistence type="predicted"/>
<sequence>MSLRFSLSFYWSLDAQSSIASPFLISIAIHRDLEQTRGNAHISELACLMHISNTPILLEGSEEEITTVQTYMRLPLSHC</sequence>
<protein>
    <submittedName>
        <fullName evidence="1">Uncharacterized protein</fullName>
    </submittedName>
</protein>
<accession>A0AAV8YPA2</accession>
<keyword evidence="2" id="KW-1185">Reference proteome</keyword>
<evidence type="ECO:0000313" key="1">
    <source>
        <dbReference type="EMBL" id="KAJ8952777.1"/>
    </source>
</evidence>
<evidence type="ECO:0000313" key="2">
    <source>
        <dbReference type="Proteomes" id="UP001162162"/>
    </source>
</evidence>
<dbReference type="AlphaFoldDB" id="A0AAV8YPA2"/>
<comment type="caution">
    <text evidence="1">The sequence shown here is derived from an EMBL/GenBank/DDBJ whole genome shotgun (WGS) entry which is preliminary data.</text>
</comment>
<organism evidence="1 2">
    <name type="scientific">Aromia moschata</name>
    <dbReference type="NCBI Taxonomy" id="1265417"/>
    <lineage>
        <taxon>Eukaryota</taxon>
        <taxon>Metazoa</taxon>
        <taxon>Ecdysozoa</taxon>
        <taxon>Arthropoda</taxon>
        <taxon>Hexapoda</taxon>
        <taxon>Insecta</taxon>
        <taxon>Pterygota</taxon>
        <taxon>Neoptera</taxon>
        <taxon>Endopterygota</taxon>
        <taxon>Coleoptera</taxon>
        <taxon>Polyphaga</taxon>
        <taxon>Cucujiformia</taxon>
        <taxon>Chrysomeloidea</taxon>
        <taxon>Cerambycidae</taxon>
        <taxon>Cerambycinae</taxon>
        <taxon>Callichromatini</taxon>
        <taxon>Aromia</taxon>
    </lineage>
</organism>
<gene>
    <name evidence="1" type="ORF">NQ318_008094</name>
</gene>
<dbReference type="Proteomes" id="UP001162162">
    <property type="component" value="Unassembled WGS sequence"/>
</dbReference>
<reference evidence="1" key="1">
    <citation type="journal article" date="2023" name="Insect Mol. Biol.">
        <title>Genome sequencing provides insights into the evolution of gene families encoding plant cell wall-degrading enzymes in longhorned beetles.</title>
        <authorList>
            <person name="Shin N.R."/>
            <person name="Okamura Y."/>
            <person name="Kirsch R."/>
            <person name="Pauchet Y."/>
        </authorList>
    </citation>
    <scope>NUCLEOTIDE SEQUENCE</scope>
    <source>
        <strain evidence="1">AMC_N1</strain>
    </source>
</reference>